<feature type="domain" description="UBA" evidence="1">
    <location>
        <begin position="1"/>
        <end position="29"/>
    </location>
</feature>
<evidence type="ECO:0000313" key="2">
    <source>
        <dbReference type="EMBL" id="CAD8631796.1"/>
    </source>
</evidence>
<dbReference type="Gene3D" id="1.10.8.10">
    <property type="entry name" value="DNA helicase RuvA subunit, C-terminal domain"/>
    <property type="match status" value="1"/>
</dbReference>
<dbReference type="Pfam" id="PF22562">
    <property type="entry name" value="UBA_7"/>
    <property type="match status" value="1"/>
</dbReference>
<accession>A0A7S0M798</accession>
<evidence type="ECO:0000259" key="1">
    <source>
        <dbReference type="PROSITE" id="PS50030"/>
    </source>
</evidence>
<dbReference type="AlphaFoldDB" id="A0A7S0M798"/>
<organism evidence="2">
    <name type="scientific">Cryptomonas curvata</name>
    <dbReference type="NCBI Taxonomy" id="233186"/>
    <lineage>
        <taxon>Eukaryota</taxon>
        <taxon>Cryptophyceae</taxon>
        <taxon>Cryptomonadales</taxon>
        <taxon>Cryptomonadaceae</taxon>
        <taxon>Cryptomonas</taxon>
    </lineage>
</organism>
<dbReference type="PROSITE" id="PS50030">
    <property type="entry name" value="UBA"/>
    <property type="match status" value="1"/>
</dbReference>
<sequence>MGFEERKARAALLRNNNELEVAVDWLSENWDKPDSFYNDINPVPSAPTMAPAAASAPSRPHFEPSAEVKKYAEIFDPVLRAVALVANGDSRTNRAALEGVRLPAMEKDGWRNLASAVRRIWAGERDDSALTAQLDANTSFLVRRILDLIRSGNVGAGELDFYVRHAIPKDPQVETTTLAPLRPWVQRIARMAKRQTAQTFGELDAPLSADDQREDESIARFVTTLDSRGWQLRGPLEMLCAGVRSDSDVLECIAALPNGLPDDNSARLVHAIMEELERLG</sequence>
<dbReference type="InterPro" id="IPR015940">
    <property type="entry name" value="UBA"/>
</dbReference>
<protein>
    <recommendedName>
        <fullName evidence="1">UBA domain-containing protein</fullName>
    </recommendedName>
</protein>
<name>A0A7S0M798_9CRYP</name>
<reference evidence="2" key="1">
    <citation type="submission" date="2021-01" db="EMBL/GenBank/DDBJ databases">
        <authorList>
            <person name="Corre E."/>
            <person name="Pelletier E."/>
            <person name="Niang G."/>
            <person name="Scheremetjew M."/>
            <person name="Finn R."/>
            <person name="Kale V."/>
            <person name="Holt S."/>
            <person name="Cochrane G."/>
            <person name="Meng A."/>
            <person name="Brown T."/>
            <person name="Cohen L."/>
        </authorList>
    </citation>
    <scope>NUCLEOTIDE SEQUENCE</scope>
    <source>
        <strain evidence="2">CCAP979/52</strain>
    </source>
</reference>
<proteinExistence type="predicted"/>
<gene>
    <name evidence="2" type="ORF">CCUR1050_LOCUS9476</name>
</gene>
<dbReference type="InterPro" id="IPR009060">
    <property type="entry name" value="UBA-like_sf"/>
</dbReference>
<dbReference type="SUPFAM" id="SSF46934">
    <property type="entry name" value="UBA-like"/>
    <property type="match status" value="1"/>
</dbReference>
<dbReference type="EMBL" id="HBEZ01017111">
    <property type="protein sequence ID" value="CAD8631796.1"/>
    <property type="molecule type" value="Transcribed_RNA"/>
</dbReference>